<dbReference type="PANTHER" id="PTHR30146">
    <property type="entry name" value="LACI-RELATED TRANSCRIPTIONAL REPRESSOR"/>
    <property type="match status" value="1"/>
</dbReference>
<dbReference type="GeneID" id="93163660"/>
<comment type="caution">
    <text evidence="5">The sequence shown here is derived from an EMBL/GenBank/DDBJ whole genome shotgun (WGS) entry which is preliminary data.</text>
</comment>
<feature type="domain" description="HTH lacI-type" evidence="4">
    <location>
        <begin position="2"/>
        <end position="56"/>
    </location>
</feature>
<dbReference type="SUPFAM" id="SSF53822">
    <property type="entry name" value="Periplasmic binding protein-like I"/>
    <property type="match status" value="1"/>
</dbReference>
<dbReference type="Gene3D" id="1.10.260.40">
    <property type="entry name" value="lambda repressor-like DNA-binding domains"/>
    <property type="match status" value="1"/>
</dbReference>
<dbReference type="InterPro" id="IPR010982">
    <property type="entry name" value="Lambda_DNA-bd_dom_sf"/>
</dbReference>
<dbReference type="PATRIC" id="fig|742734.4.peg.192"/>
<gene>
    <name evidence="5" type="ORF">HMPREF9470_00179</name>
</gene>
<protein>
    <recommendedName>
        <fullName evidence="4">HTH lacI-type domain-containing protein</fullName>
    </recommendedName>
</protein>
<dbReference type="InterPro" id="IPR046335">
    <property type="entry name" value="LacI/GalR-like_sensor"/>
</dbReference>
<dbReference type="Gene3D" id="3.40.50.2300">
    <property type="match status" value="2"/>
</dbReference>
<dbReference type="AlphaFoldDB" id="A0A0J9BK20"/>
<name>A0A0J9BK20_9FIRM</name>
<dbReference type="Proteomes" id="UP000037392">
    <property type="component" value="Unassembled WGS sequence"/>
</dbReference>
<evidence type="ECO:0000259" key="4">
    <source>
        <dbReference type="PROSITE" id="PS50932"/>
    </source>
</evidence>
<keyword evidence="3" id="KW-0804">Transcription</keyword>
<dbReference type="PROSITE" id="PS50932">
    <property type="entry name" value="HTH_LACI_2"/>
    <property type="match status" value="1"/>
</dbReference>
<dbReference type="PANTHER" id="PTHR30146:SF109">
    <property type="entry name" value="HTH-TYPE TRANSCRIPTIONAL REGULATOR GALS"/>
    <property type="match status" value="1"/>
</dbReference>
<proteinExistence type="predicted"/>
<dbReference type="RefSeq" id="WP_007869637.1">
    <property type="nucleotide sequence ID" value="NZ_KQ235875.1"/>
</dbReference>
<evidence type="ECO:0000256" key="1">
    <source>
        <dbReference type="ARBA" id="ARBA00023015"/>
    </source>
</evidence>
<dbReference type="Pfam" id="PF13377">
    <property type="entry name" value="Peripla_BP_3"/>
    <property type="match status" value="1"/>
</dbReference>
<dbReference type="InterPro" id="IPR000843">
    <property type="entry name" value="HTH_LacI"/>
</dbReference>
<dbReference type="OrthoDB" id="9789891at2"/>
<dbReference type="CDD" id="cd01392">
    <property type="entry name" value="HTH_LacI"/>
    <property type="match status" value="1"/>
</dbReference>
<dbReference type="SUPFAM" id="SSF47413">
    <property type="entry name" value="lambda repressor-like DNA-binding domains"/>
    <property type="match status" value="1"/>
</dbReference>
<dbReference type="InterPro" id="IPR028082">
    <property type="entry name" value="Peripla_BP_I"/>
</dbReference>
<dbReference type="Pfam" id="PF00356">
    <property type="entry name" value="LacI"/>
    <property type="match status" value="1"/>
</dbReference>
<evidence type="ECO:0000256" key="3">
    <source>
        <dbReference type="ARBA" id="ARBA00023163"/>
    </source>
</evidence>
<dbReference type="EMBL" id="ADLK01000045">
    <property type="protein sequence ID" value="KMW13258.1"/>
    <property type="molecule type" value="Genomic_DNA"/>
</dbReference>
<dbReference type="GO" id="GO:0000976">
    <property type="term" value="F:transcription cis-regulatory region binding"/>
    <property type="evidence" value="ECO:0007669"/>
    <property type="project" value="TreeGrafter"/>
</dbReference>
<evidence type="ECO:0000313" key="5">
    <source>
        <dbReference type="EMBL" id="KMW13258.1"/>
    </source>
</evidence>
<dbReference type="SMART" id="SM00354">
    <property type="entry name" value="HTH_LACI"/>
    <property type="match status" value="1"/>
</dbReference>
<organism evidence="5">
    <name type="scientific">[Clostridium] citroniae WAL-19142</name>
    <dbReference type="NCBI Taxonomy" id="742734"/>
    <lineage>
        <taxon>Bacteria</taxon>
        <taxon>Bacillati</taxon>
        <taxon>Bacillota</taxon>
        <taxon>Clostridia</taxon>
        <taxon>Lachnospirales</taxon>
        <taxon>Lachnospiraceae</taxon>
        <taxon>Enterocloster</taxon>
    </lineage>
</organism>
<keyword evidence="2" id="KW-0238">DNA-binding</keyword>
<dbReference type="GO" id="GO:0003700">
    <property type="term" value="F:DNA-binding transcription factor activity"/>
    <property type="evidence" value="ECO:0007669"/>
    <property type="project" value="TreeGrafter"/>
</dbReference>
<evidence type="ECO:0000256" key="2">
    <source>
        <dbReference type="ARBA" id="ARBA00023125"/>
    </source>
</evidence>
<accession>A0A0J9BK20</accession>
<sequence>MATIKDVAKEAGFSVCTVSRALAGKGYIKEETRQRIMEAVRTVDYRPNNLAVSLKTGRTNTLALIIPDVMNMYYPRLEKYIEKYAADQGFMVYLCNSNNDIEREKKFIENLSLKKVDGVIVTPCTNEHQHIKKLNDFGIPYVYLNRNFPDDVERCIRVDNFKGAYDCVSYLLDNGYTRIGGVFQSFNNMIYEERYAGMVKALKDRGIQADKDIILLDVDDLDHSHKRIEKLLKRKHRPQAIFTSNDMLAFGVYRAAYNCGIRIPEDLSVMGYDNIIMTDKIIPPLTSYYTPAEEISRAAVEYICACISGKEADRFPIYEGKLVLRDSVRPC</sequence>
<reference evidence="5" key="1">
    <citation type="submission" date="2011-04" db="EMBL/GenBank/DDBJ databases">
        <title>The Genome Sequence of Clostridium citroniae WAL-19142.</title>
        <authorList>
            <consortium name="The Broad Institute Genome Sequencing Platform"/>
            <person name="Earl A."/>
            <person name="Ward D."/>
            <person name="Feldgarden M."/>
            <person name="Gevers D."/>
            <person name="Warren Y.A."/>
            <person name="Tyrrell K.L."/>
            <person name="Citron D.M."/>
            <person name="Goldstein E.J."/>
            <person name="Daigneault M."/>
            <person name="Allen-Vercoe E."/>
            <person name="Young S.K."/>
            <person name="Zeng Q."/>
            <person name="Gargeya S."/>
            <person name="Fitzgerald M."/>
            <person name="Haas B."/>
            <person name="Abouelleil A."/>
            <person name="Alvarado L."/>
            <person name="Arachchi H.M."/>
            <person name="Berlin A."/>
            <person name="Brown A."/>
            <person name="Chapman S.B."/>
            <person name="Chen Z."/>
            <person name="Dunbar C."/>
            <person name="Freedman E."/>
            <person name="Gearin G."/>
            <person name="Gellesch M."/>
            <person name="Goldberg J."/>
            <person name="Griggs A."/>
            <person name="Gujja S."/>
            <person name="Heilman E.R."/>
            <person name="Heiman D."/>
            <person name="Howarth C."/>
            <person name="Larson L."/>
            <person name="Lui A."/>
            <person name="MacDonald P.J."/>
            <person name="Mehta T."/>
            <person name="Montmayeur A."/>
            <person name="Murphy C."/>
            <person name="Neiman D."/>
            <person name="Pearson M."/>
            <person name="Priest M."/>
            <person name="Roberts A."/>
            <person name="Saif S."/>
            <person name="Shea T."/>
            <person name="Shenoy N."/>
            <person name="Sisk P."/>
            <person name="Stolte C."/>
            <person name="Sykes S."/>
            <person name="White J."/>
            <person name="Yandava C."/>
            <person name="Wortman J."/>
            <person name="Nusbaum C."/>
            <person name="Birren B."/>
        </authorList>
    </citation>
    <scope>NUCLEOTIDE SEQUENCE [LARGE SCALE GENOMIC DNA]</scope>
    <source>
        <strain evidence="5">WAL-19142</strain>
    </source>
</reference>
<dbReference type="CDD" id="cd06267">
    <property type="entry name" value="PBP1_LacI_sugar_binding-like"/>
    <property type="match status" value="1"/>
</dbReference>
<keyword evidence="1" id="KW-0805">Transcription regulation</keyword>